<evidence type="ECO:0000313" key="1">
    <source>
        <dbReference type="EMBL" id="QNA46131.1"/>
    </source>
</evidence>
<name>A0A7G5XKX8_9BACT</name>
<reference evidence="2" key="1">
    <citation type="submission" date="2020-08" db="EMBL/GenBank/DDBJ databases">
        <title>Lacibacter sp. S13-6-6 genome sequencing.</title>
        <authorList>
            <person name="Jin L."/>
        </authorList>
    </citation>
    <scope>NUCLEOTIDE SEQUENCE [LARGE SCALE GENOMIC DNA]</scope>
    <source>
        <strain evidence="2">S13-6-6</strain>
    </source>
</reference>
<organism evidence="1 2">
    <name type="scientific">Lacibacter sediminis</name>
    <dbReference type="NCBI Taxonomy" id="2760713"/>
    <lineage>
        <taxon>Bacteria</taxon>
        <taxon>Pseudomonadati</taxon>
        <taxon>Bacteroidota</taxon>
        <taxon>Chitinophagia</taxon>
        <taxon>Chitinophagales</taxon>
        <taxon>Chitinophagaceae</taxon>
        <taxon>Lacibacter</taxon>
    </lineage>
</organism>
<keyword evidence="2" id="KW-1185">Reference proteome</keyword>
<dbReference type="RefSeq" id="WP_182805782.1">
    <property type="nucleotide sequence ID" value="NZ_CP060007.1"/>
</dbReference>
<sequence>MSKPLCKLCQQREANQTGSHIFSFFLIKDAINNAGSKRRENEISFELSTASFASSYFGSEILPDHIKEVKGRELTEEEIREQENPYTKDNILCSECEKKLSTLETAVADKIFSKLRKIKLDQGLEYQVYEISENLLLRVFVYSLAWRAAITGFGEFRMDFEHQEVLREILNLTLDLSEDALLKKLQDNEDLVTSLPIRIAFFETTGTNDNAIYCHWEKRPYSILINDFCFQLFFKGDLTKFIPDTFFGITGILKKKGFHNMQESKLQIAAISNEKRKTINHSLYKFIAHQILKRAEKDFRTGFVHFLRRDAPRWVVADFIREVTLNNDDILEKYTPEHFKNAALKIILKYLQQQYNRT</sequence>
<protein>
    <submittedName>
        <fullName evidence="1">Uncharacterized protein</fullName>
    </submittedName>
</protein>
<gene>
    <name evidence="1" type="ORF">H4075_08100</name>
</gene>
<dbReference type="AlphaFoldDB" id="A0A7G5XKX8"/>
<dbReference type="Proteomes" id="UP000515344">
    <property type="component" value="Chromosome"/>
</dbReference>
<dbReference type="EMBL" id="CP060007">
    <property type="protein sequence ID" value="QNA46131.1"/>
    <property type="molecule type" value="Genomic_DNA"/>
</dbReference>
<dbReference type="KEGG" id="lacs:H4075_08100"/>
<proteinExistence type="predicted"/>
<evidence type="ECO:0000313" key="2">
    <source>
        <dbReference type="Proteomes" id="UP000515344"/>
    </source>
</evidence>
<accession>A0A7G5XKX8</accession>